<dbReference type="InParanoid" id="E3MVR6"/>
<dbReference type="EMBL" id="DS268484">
    <property type="protein sequence ID" value="EFP10321.1"/>
    <property type="molecule type" value="Genomic_DNA"/>
</dbReference>
<feature type="region of interest" description="Disordered" evidence="1">
    <location>
        <begin position="56"/>
        <end position="94"/>
    </location>
</feature>
<accession>E3MVR6</accession>
<evidence type="ECO:0000313" key="3">
    <source>
        <dbReference type="Proteomes" id="UP000008281"/>
    </source>
</evidence>
<evidence type="ECO:0000313" key="2">
    <source>
        <dbReference type="EMBL" id="EFP10321.1"/>
    </source>
</evidence>
<protein>
    <submittedName>
        <fullName evidence="2">Uncharacterized protein</fullName>
    </submittedName>
</protein>
<evidence type="ECO:0000256" key="1">
    <source>
        <dbReference type="SAM" id="MobiDB-lite"/>
    </source>
</evidence>
<dbReference type="HOGENOM" id="CLU_2280070_0_0_1"/>
<gene>
    <name evidence="2" type="ORF">CRE_23551</name>
</gene>
<reference evidence="2" key="1">
    <citation type="submission" date="2007-07" db="EMBL/GenBank/DDBJ databases">
        <title>PCAP assembly of the Caenorhabditis remanei genome.</title>
        <authorList>
            <consortium name="The Caenorhabditis remanei Sequencing Consortium"/>
            <person name="Wilson R.K."/>
        </authorList>
    </citation>
    <scope>NUCLEOTIDE SEQUENCE [LARGE SCALE GENOMIC DNA]</scope>
    <source>
        <strain evidence="2">PB4641</strain>
    </source>
</reference>
<dbReference type="STRING" id="31234.E3MVR6"/>
<proteinExistence type="predicted"/>
<dbReference type="Proteomes" id="UP000008281">
    <property type="component" value="Unassembled WGS sequence"/>
</dbReference>
<name>E3MVR6_CAERE</name>
<dbReference type="AlphaFoldDB" id="E3MVR6"/>
<keyword evidence="3" id="KW-1185">Reference proteome</keyword>
<organism evidence="3">
    <name type="scientific">Caenorhabditis remanei</name>
    <name type="common">Caenorhabditis vulgaris</name>
    <dbReference type="NCBI Taxonomy" id="31234"/>
    <lineage>
        <taxon>Eukaryota</taxon>
        <taxon>Metazoa</taxon>
        <taxon>Ecdysozoa</taxon>
        <taxon>Nematoda</taxon>
        <taxon>Chromadorea</taxon>
        <taxon>Rhabditida</taxon>
        <taxon>Rhabditina</taxon>
        <taxon>Rhabditomorpha</taxon>
        <taxon>Rhabditoidea</taxon>
        <taxon>Rhabditidae</taxon>
        <taxon>Peloderinae</taxon>
        <taxon>Caenorhabditis</taxon>
    </lineage>
</organism>
<sequence length="102" mass="12049">MLKITIRSAKNDQLALGRDTFVDCQPGSTLELLLLRWRINNRSEYVFPNLHNWTTRNTPRLQESGRKHSTAQWTTSRRKEEVQEEEVQDPHEEHSYAFKLAV</sequence>